<dbReference type="InParanoid" id="A0A067LV43"/>
<dbReference type="Pfam" id="PF01753">
    <property type="entry name" value="zf-MYND"/>
    <property type="match status" value="1"/>
</dbReference>
<evidence type="ECO:0000256" key="2">
    <source>
        <dbReference type="ARBA" id="ARBA00022771"/>
    </source>
</evidence>
<dbReference type="Proteomes" id="UP000027195">
    <property type="component" value="Unassembled WGS sequence"/>
</dbReference>
<gene>
    <name evidence="7" type="ORF">BOTBODRAFT_70632</name>
</gene>
<evidence type="ECO:0000259" key="6">
    <source>
        <dbReference type="PROSITE" id="PS50865"/>
    </source>
</evidence>
<dbReference type="EMBL" id="KL198117">
    <property type="protein sequence ID" value="KDQ06994.1"/>
    <property type="molecule type" value="Genomic_DNA"/>
</dbReference>
<evidence type="ECO:0000256" key="5">
    <source>
        <dbReference type="PROSITE-ProRule" id="PRU00134"/>
    </source>
</evidence>
<name>A0A067LV43_BOTB1</name>
<dbReference type="SUPFAM" id="SSF48403">
    <property type="entry name" value="Ankyrin repeat"/>
    <property type="match status" value="1"/>
</dbReference>
<keyword evidence="3" id="KW-0862">Zinc</keyword>
<dbReference type="Gene3D" id="6.10.140.2220">
    <property type="match status" value="1"/>
</dbReference>
<reference evidence="8" key="1">
    <citation type="journal article" date="2014" name="Proc. Natl. Acad. Sci. U.S.A.">
        <title>Extensive sampling of basidiomycete genomes demonstrates inadequacy of the white-rot/brown-rot paradigm for wood decay fungi.</title>
        <authorList>
            <person name="Riley R."/>
            <person name="Salamov A.A."/>
            <person name="Brown D.W."/>
            <person name="Nagy L.G."/>
            <person name="Floudas D."/>
            <person name="Held B.W."/>
            <person name="Levasseur A."/>
            <person name="Lombard V."/>
            <person name="Morin E."/>
            <person name="Otillar R."/>
            <person name="Lindquist E.A."/>
            <person name="Sun H."/>
            <person name="LaButti K.M."/>
            <person name="Schmutz J."/>
            <person name="Jabbour D."/>
            <person name="Luo H."/>
            <person name="Baker S.E."/>
            <person name="Pisabarro A.G."/>
            <person name="Walton J.D."/>
            <person name="Blanchette R.A."/>
            <person name="Henrissat B."/>
            <person name="Martin F."/>
            <person name="Cullen D."/>
            <person name="Hibbett D.S."/>
            <person name="Grigoriev I.V."/>
        </authorList>
    </citation>
    <scope>NUCLEOTIDE SEQUENCE [LARGE SCALE GENOMIC DNA]</scope>
    <source>
        <strain evidence="8">FD-172 SS1</strain>
    </source>
</reference>
<evidence type="ECO:0000256" key="3">
    <source>
        <dbReference type="ARBA" id="ARBA00022833"/>
    </source>
</evidence>
<feature type="repeat" description="ANK" evidence="4">
    <location>
        <begin position="73"/>
        <end position="105"/>
    </location>
</feature>
<dbReference type="InterPro" id="IPR036770">
    <property type="entry name" value="Ankyrin_rpt-contain_sf"/>
</dbReference>
<dbReference type="InterPro" id="IPR002893">
    <property type="entry name" value="Znf_MYND"/>
</dbReference>
<dbReference type="HOGENOM" id="CLU_034220_0_0_1"/>
<protein>
    <recommendedName>
        <fullName evidence="6">MYND-type domain-containing protein</fullName>
    </recommendedName>
</protein>
<proteinExistence type="predicted"/>
<dbReference type="OrthoDB" id="432970at2759"/>
<keyword evidence="2 5" id="KW-0863">Zinc-finger</keyword>
<evidence type="ECO:0000313" key="8">
    <source>
        <dbReference type="Proteomes" id="UP000027195"/>
    </source>
</evidence>
<feature type="domain" description="MYND-type" evidence="6">
    <location>
        <begin position="416"/>
        <end position="460"/>
    </location>
</feature>
<dbReference type="SMART" id="SM00248">
    <property type="entry name" value="ANK"/>
    <property type="match status" value="3"/>
</dbReference>
<keyword evidence="1" id="KW-0479">Metal-binding</keyword>
<dbReference type="SUPFAM" id="SSF144232">
    <property type="entry name" value="HIT/MYND zinc finger-like"/>
    <property type="match status" value="1"/>
</dbReference>
<sequence>MPPALSKPHLPAAFMASVQAAPCMAGYKSAVFEEDAHDHRVACCNWSAPRAPDLQFCYGPQSNRAMLGFTVEAKRTTLHLAALEGDVLAACELIRLGATVDAADSRGLTPLSLAVAHMSTCKNPQTPHPPAAKRDVAMTFLRLAYVSRILIQQHANVHIKYDDIPILEIACSIQNWELIELLLQHGAKPLNEYLSYFDSRAERARFISLRSSYASSIRPARLCRCWSGKPLAECHGAAAQRYPEDFICACGSKKTYKRCCHARSHFIIEKWDEGLQRIMPHFTTTSPAYSRMGKDVDPKKLNILDQLAQEISAAAGLPLPSAPSADKISRIVMETLELLASRGLVDLAFLYAYRQIGSIPQPRARAYSEHLALERQSKWNEAVDEYIQQGNDPRPRFEIERAAKIGKWQGALIRMCEGAGCTNVEGVGGIKLQMCGKCKIAVYCSVGCQRSAWTTHKALCCSEDQHEQMLPSQANIVKASSTVMGNAPAFTDNLIRQGQLLTGQLPKS</sequence>
<dbReference type="GO" id="GO:0008270">
    <property type="term" value="F:zinc ion binding"/>
    <property type="evidence" value="ECO:0007669"/>
    <property type="project" value="UniProtKB-KW"/>
</dbReference>
<organism evidence="7 8">
    <name type="scientific">Botryobasidium botryosum (strain FD-172 SS1)</name>
    <dbReference type="NCBI Taxonomy" id="930990"/>
    <lineage>
        <taxon>Eukaryota</taxon>
        <taxon>Fungi</taxon>
        <taxon>Dikarya</taxon>
        <taxon>Basidiomycota</taxon>
        <taxon>Agaricomycotina</taxon>
        <taxon>Agaricomycetes</taxon>
        <taxon>Cantharellales</taxon>
        <taxon>Botryobasidiaceae</taxon>
        <taxon>Botryobasidium</taxon>
    </lineage>
</organism>
<accession>A0A067LV43</accession>
<keyword evidence="8" id="KW-1185">Reference proteome</keyword>
<dbReference type="PROSITE" id="PS50088">
    <property type="entry name" value="ANK_REPEAT"/>
    <property type="match status" value="1"/>
</dbReference>
<evidence type="ECO:0000256" key="1">
    <source>
        <dbReference type="ARBA" id="ARBA00022723"/>
    </source>
</evidence>
<dbReference type="PROSITE" id="PS50297">
    <property type="entry name" value="ANK_REP_REGION"/>
    <property type="match status" value="1"/>
</dbReference>
<dbReference type="InterPro" id="IPR002110">
    <property type="entry name" value="Ankyrin_rpt"/>
</dbReference>
<dbReference type="PROSITE" id="PS50865">
    <property type="entry name" value="ZF_MYND_2"/>
    <property type="match status" value="1"/>
</dbReference>
<evidence type="ECO:0000256" key="4">
    <source>
        <dbReference type="PROSITE-ProRule" id="PRU00023"/>
    </source>
</evidence>
<dbReference type="Gene3D" id="1.25.40.20">
    <property type="entry name" value="Ankyrin repeat-containing domain"/>
    <property type="match status" value="1"/>
</dbReference>
<dbReference type="AlphaFoldDB" id="A0A067LV43"/>
<dbReference type="STRING" id="930990.A0A067LV43"/>
<keyword evidence="4" id="KW-0040">ANK repeat</keyword>
<evidence type="ECO:0000313" key="7">
    <source>
        <dbReference type="EMBL" id="KDQ06994.1"/>
    </source>
</evidence>